<evidence type="ECO:0000313" key="3">
    <source>
        <dbReference type="Proteomes" id="UP000223854"/>
    </source>
</evidence>
<organism evidence="2 3">
    <name type="scientific">Clostridium sporogenes</name>
    <dbReference type="NCBI Taxonomy" id="1509"/>
    <lineage>
        <taxon>Bacteria</taxon>
        <taxon>Bacillati</taxon>
        <taxon>Bacillota</taxon>
        <taxon>Clostridia</taxon>
        <taxon>Eubacteriales</taxon>
        <taxon>Clostridiaceae</taxon>
        <taxon>Clostridium</taxon>
    </lineage>
</organism>
<dbReference type="EMBL" id="PDLH01000007">
    <property type="protein sequence ID" value="PHG98849.1"/>
    <property type="molecule type" value="Genomic_DNA"/>
</dbReference>
<comment type="caution">
    <text evidence="2">The sequence shown here is derived from an EMBL/GenBank/DDBJ whole genome shotgun (WGS) entry which is preliminary data.</text>
</comment>
<proteinExistence type="predicted"/>
<accession>A0ABX4K184</accession>
<dbReference type="Proteomes" id="UP000223854">
    <property type="component" value="Unassembled WGS sequence"/>
</dbReference>
<name>A0ABX4K184_CLOSG</name>
<dbReference type="EMBL" id="PDLH01000007">
    <property type="protein sequence ID" value="PHG98917.1"/>
    <property type="molecule type" value="Genomic_DNA"/>
</dbReference>
<gene>
    <name evidence="1" type="ORF">CRX47_02955</name>
    <name evidence="2" type="ORF">CRX47_03315</name>
</gene>
<keyword evidence="3" id="KW-1185">Reference proteome</keyword>
<reference evidence="2 3" key="1">
    <citation type="submission" date="2017-09" db="EMBL/GenBank/DDBJ databases">
        <title>FDA dAtabase for Regulatory Grade micrObial Sequences (FDA-ARGOS): Supporting development and validation of Infectious Disease Dx tests.</title>
        <authorList>
            <person name="Kerrigan L."/>
            <person name="Long C."/>
            <person name="Tallon L.J."/>
            <person name="Sadzewicz L."/>
            <person name="Ott S."/>
            <person name="Zhao X."/>
            <person name="Nagaraj S."/>
            <person name="Vavikolanu K."/>
            <person name="Aluvathingal J."/>
            <person name="Nadendla S."/>
            <person name="Sichtig H."/>
        </authorList>
    </citation>
    <scope>NUCLEOTIDE SEQUENCE [LARGE SCALE GENOMIC DNA]</scope>
    <source>
        <strain evidence="2 3">FDAARGOS_423</strain>
    </source>
</reference>
<dbReference type="RefSeq" id="WP_098926887.1">
    <property type="nucleotide sequence ID" value="NZ_CBCRVC010000006.1"/>
</dbReference>
<sequence>MSKETTNLKLFQYDPETDNWDTTTFNIKQCLNDNWDKIDLSVGKNTTDISNIVSNQFNVTILSTNWQDDTANSGYWKYRITDATVKANTIVDFAVQLPHLEIAMDSEMQNVSRSFNGYYEFYSKNKPNSNIIMDIKKITQAGDL</sequence>
<protein>
    <submittedName>
        <fullName evidence="2">Uncharacterized protein</fullName>
    </submittedName>
</protein>
<evidence type="ECO:0000313" key="2">
    <source>
        <dbReference type="EMBL" id="PHG98917.1"/>
    </source>
</evidence>
<evidence type="ECO:0000313" key="1">
    <source>
        <dbReference type="EMBL" id="PHG98849.1"/>
    </source>
</evidence>